<feature type="transmembrane region" description="Helical" evidence="1">
    <location>
        <begin position="40"/>
        <end position="58"/>
    </location>
</feature>
<keyword evidence="3" id="KW-1185">Reference proteome</keyword>
<feature type="transmembrane region" description="Helical" evidence="1">
    <location>
        <begin position="86"/>
        <end position="109"/>
    </location>
</feature>
<evidence type="ECO:0000256" key="1">
    <source>
        <dbReference type="SAM" id="Phobius"/>
    </source>
</evidence>
<feature type="transmembrane region" description="Helical" evidence="1">
    <location>
        <begin position="115"/>
        <end position="133"/>
    </location>
</feature>
<organism evidence="2 3">
    <name type="scientific">Lacisediminihabitans changchengi</name>
    <dbReference type="NCBI Taxonomy" id="2787634"/>
    <lineage>
        <taxon>Bacteria</taxon>
        <taxon>Bacillati</taxon>
        <taxon>Actinomycetota</taxon>
        <taxon>Actinomycetes</taxon>
        <taxon>Micrococcales</taxon>
        <taxon>Microbacteriaceae</taxon>
        <taxon>Lacisediminihabitans</taxon>
    </lineage>
</organism>
<dbReference type="AlphaFoldDB" id="A0A934SLP6"/>
<sequence>MTFRPWRIVTWQYKLLYIVVAAFFWLGLVSSVSLLKPTVILLDVLALVVFAFVYFWAVRTFRGTNEDYFAPRAWWRMTAKPTLSRSLGVIAAVLGVLAALGLLGGLLGLTTLSDPVGQVLVVAACAALAYLYLTSARRLVRETD</sequence>
<evidence type="ECO:0000313" key="2">
    <source>
        <dbReference type="EMBL" id="MBK4347247.1"/>
    </source>
</evidence>
<dbReference type="Proteomes" id="UP000636458">
    <property type="component" value="Unassembled WGS sequence"/>
</dbReference>
<evidence type="ECO:0000313" key="3">
    <source>
        <dbReference type="Proteomes" id="UP000636458"/>
    </source>
</evidence>
<comment type="caution">
    <text evidence="2">The sequence shown here is derived from an EMBL/GenBank/DDBJ whole genome shotgun (WGS) entry which is preliminary data.</text>
</comment>
<keyword evidence="1" id="KW-0812">Transmembrane</keyword>
<accession>A0A934SLP6</accession>
<name>A0A934SLP6_9MICO</name>
<keyword evidence="1" id="KW-0472">Membrane</keyword>
<gene>
    <name evidence="2" type="ORF">IV501_06340</name>
</gene>
<reference evidence="2" key="1">
    <citation type="submission" date="2021-01" db="EMBL/GenBank/DDBJ databases">
        <title>Lacisediminihabitans sp. nov. strain G11-30, isolated from Antarctic Soil.</title>
        <authorList>
            <person name="Li J."/>
        </authorList>
    </citation>
    <scope>NUCLEOTIDE SEQUENCE</scope>
    <source>
        <strain evidence="2">G11-30</strain>
    </source>
</reference>
<feature type="transmembrane region" description="Helical" evidence="1">
    <location>
        <begin position="15"/>
        <end position="34"/>
    </location>
</feature>
<protein>
    <submittedName>
        <fullName evidence="2">Uncharacterized protein</fullName>
    </submittedName>
</protein>
<keyword evidence="1" id="KW-1133">Transmembrane helix</keyword>
<dbReference type="RefSeq" id="WP_200555610.1">
    <property type="nucleotide sequence ID" value="NZ_JAEPES010000002.1"/>
</dbReference>
<dbReference type="EMBL" id="JAEPES010000002">
    <property type="protein sequence ID" value="MBK4347247.1"/>
    <property type="molecule type" value="Genomic_DNA"/>
</dbReference>
<proteinExistence type="predicted"/>